<sequence>MICADNNLAPKDLAAMRLTSKELHAVATHEFAKRYFRDPFVMMSRESLQRLVEICKHPIFGPQVQKVQLLNNFFDPEALETFAAEMAWAYTHTDLIRRPAAKREMKRITDLVAEQYDVIESGAGLTLLRETFKIIGAQGRSVAIASQRFSLSHHPIGWSEVAQDFREDNIPDLLGKPEALLKTRSLLEAAQASGCDVTELVIGVDCFRGSHHERSSRSTLDSSLLRNLLEFNFEFQWRSSNTYHNELAQGHLAFFLRILPQSLKTLVVCSDAEGKQDVAEAYSVSRSVCEVLRPDALKSMQPNALENIHLSKVFVRQRSLLLLLKTHSKTLKKLALSEVYLAGDWDQVLSHIAAKFSLNHFVLQKAFKVTETQIGPFHSVRAKIRHWYSRTCELKGTQGICQDLNKFVELQGAERRAKGAGIQA</sequence>
<organism evidence="1 2">
    <name type="scientific">Aureobasidium melanogenum</name>
    <name type="common">Aureobasidium pullulans var. melanogenum</name>
    <dbReference type="NCBI Taxonomy" id="46634"/>
    <lineage>
        <taxon>Eukaryota</taxon>
        <taxon>Fungi</taxon>
        <taxon>Dikarya</taxon>
        <taxon>Ascomycota</taxon>
        <taxon>Pezizomycotina</taxon>
        <taxon>Dothideomycetes</taxon>
        <taxon>Dothideomycetidae</taxon>
        <taxon>Dothideales</taxon>
        <taxon>Saccotheciaceae</taxon>
        <taxon>Aureobasidium</taxon>
    </lineage>
</organism>
<feature type="non-terminal residue" evidence="1">
    <location>
        <position position="424"/>
    </location>
</feature>
<evidence type="ECO:0000313" key="1">
    <source>
        <dbReference type="EMBL" id="KAG9696345.1"/>
    </source>
</evidence>
<dbReference type="Proteomes" id="UP000779574">
    <property type="component" value="Unassembled WGS sequence"/>
</dbReference>
<gene>
    <name evidence="1" type="ORF">KCU76_g3792</name>
</gene>
<dbReference type="EMBL" id="JAHFXF010000104">
    <property type="protein sequence ID" value="KAG9696345.1"/>
    <property type="molecule type" value="Genomic_DNA"/>
</dbReference>
<reference evidence="1" key="2">
    <citation type="submission" date="2021-08" db="EMBL/GenBank/DDBJ databases">
        <authorList>
            <person name="Gostincar C."/>
            <person name="Sun X."/>
            <person name="Song Z."/>
            <person name="Gunde-Cimerman N."/>
        </authorList>
    </citation>
    <scope>NUCLEOTIDE SEQUENCE</scope>
    <source>
        <strain evidence="1">EXF-9911</strain>
    </source>
</reference>
<dbReference type="AlphaFoldDB" id="A0A9P8ERW3"/>
<protein>
    <submittedName>
        <fullName evidence="1">Uncharacterized protein</fullName>
    </submittedName>
</protein>
<evidence type="ECO:0000313" key="2">
    <source>
        <dbReference type="Proteomes" id="UP000779574"/>
    </source>
</evidence>
<comment type="caution">
    <text evidence="1">The sequence shown here is derived from an EMBL/GenBank/DDBJ whole genome shotgun (WGS) entry which is preliminary data.</text>
</comment>
<reference evidence="1" key="1">
    <citation type="journal article" date="2021" name="J Fungi (Basel)">
        <title>Virulence traits and population genomics of the black yeast Aureobasidium melanogenum.</title>
        <authorList>
            <person name="Cernosa A."/>
            <person name="Sun X."/>
            <person name="Gostincar C."/>
            <person name="Fang C."/>
            <person name="Gunde-Cimerman N."/>
            <person name="Song Z."/>
        </authorList>
    </citation>
    <scope>NUCLEOTIDE SEQUENCE</scope>
    <source>
        <strain evidence="1">EXF-9911</strain>
    </source>
</reference>
<name>A0A9P8ERW3_AURME</name>
<accession>A0A9P8ERW3</accession>
<dbReference type="OrthoDB" id="5279008at2759"/>
<proteinExistence type="predicted"/>